<evidence type="ECO:0000313" key="1">
    <source>
        <dbReference type="EMBL" id="PPU74158.1"/>
    </source>
</evidence>
<dbReference type="AlphaFoldDB" id="A0A2S7DJZ9"/>
<evidence type="ECO:0000313" key="2">
    <source>
        <dbReference type="Proteomes" id="UP000239865"/>
    </source>
</evidence>
<dbReference type="RefSeq" id="WP_104586466.1">
    <property type="nucleotide sequence ID" value="NZ_JAJGQH010000003.1"/>
</dbReference>
<comment type="caution">
    <text evidence="1">The sequence shown here is derived from an EMBL/GenBank/DDBJ whole genome shotgun (WGS) entry which is preliminary data.</text>
</comment>
<dbReference type="Proteomes" id="UP000239865">
    <property type="component" value="Unassembled WGS sequence"/>
</dbReference>
<protein>
    <submittedName>
        <fullName evidence="1">Uncharacterized protein</fullName>
    </submittedName>
</protein>
<organism evidence="1 2">
    <name type="scientific">Xanthomonas melonis</name>
    <dbReference type="NCBI Taxonomy" id="56456"/>
    <lineage>
        <taxon>Bacteria</taxon>
        <taxon>Pseudomonadati</taxon>
        <taxon>Pseudomonadota</taxon>
        <taxon>Gammaproteobacteria</taxon>
        <taxon>Lysobacterales</taxon>
        <taxon>Lysobacteraceae</taxon>
        <taxon>Xanthomonas</taxon>
    </lineage>
</organism>
<dbReference type="EMBL" id="MDEH01000002">
    <property type="protein sequence ID" value="PPU74158.1"/>
    <property type="molecule type" value="Genomic_DNA"/>
</dbReference>
<accession>A0A2S7DJZ9</accession>
<proteinExistence type="predicted"/>
<name>A0A2S7DJZ9_9XANT</name>
<sequence>MSTGNPITARTITAVPGEADRKSRKVVVELSAQPDPRWQACFHFVLQGRDGLFLQTRPVFDSATFEGVVAADQVDAFWQELPEVIATANALTRAQANKDAGRAR</sequence>
<reference evidence="1 2" key="1">
    <citation type="submission" date="2016-08" db="EMBL/GenBank/DDBJ databases">
        <authorList>
            <person name="Seilhamer J.J."/>
        </authorList>
    </citation>
    <scope>NUCLEOTIDE SEQUENCE [LARGE SCALE GENOMIC DNA]</scope>
    <source>
        <strain evidence="1 2">CFBP4644</strain>
    </source>
</reference>
<gene>
    <name evidence="1" type="ORF">XmelCFBP4644_05255</name>
</gene>
<dbReference type="OrthoDB" id="6000077at2"/>